<gene>
    <name evidence="1" type="ORF">CPT_Miami_191</name>
</gene>
<evidence type="ECO:0000313" key="2">
    <source>
        <dbReference type="Proteomes" id="UP000662782"/>
    </source>
</evidence>
<name>A0A873WII0_9CAUD</name>
<dbReference type="EMBL" id="MT701590">
    <property type="protein sequence ID" value="QPB09286.1"/>
    <property type="molecule type" value="Genomic_DNA"/>
</dbReference>
<dbReference type="Proteomes" id="UP000662782">
    <property type="component" value="Segment"/>
</dbReference>
<keyword evidence="2" id="KW-1185">Reference proteome</keyword>
<evidence type="ECO:0000313" key="1">
    <source>
        <dbReference type="EMBL" id="QPB09286.1"/>
    </source>
</evidence>
<organism evidence="1 2">
    <name type="scientific">Klebsiella phage Miami</name>
    <dbReference type="NCBI Taxonomy" id="2767581"/>
    <lineage>
        <taxon>Viruses</taxon>
        <taxon>Duplodnaviria</taxon>
        <taxon>Heunggongvirae</taxon>
        <taxon>Uroviricota</taxon>
        <taxon>Caudoviricetes</taxon>
        <taxon>Chimalliviridae</taxon>
        <taxon>Miamivirus</taxon>
        <taxon>Miamivirus miami</taxon>
    </lineage>
</organism>
<reference evidence="1 2" key="1">
    <citation type="submission" date="2020-07" db="EMBL/GenBank/DDBJ databases">
        <title>Complete genome sequence of Klebsiella pneumoniae phage Miami.</title>
        <authorList>
            <person name="Mora D.A."/>
            <person name="Lessor L."/>
            <person name="Gill J."/>
            <person name="Liu M."/>
        </authorList>
    </citation>
    <scope>NUCLEOTIDE SEQUENCE [LARGE SCALE GENOMIC DNA]</scope>
</reference>
<protein>
    <submittedName>
        <fullName evidence="1">Uncharacterized protein</fullName>
    </submittedName>
</protein>
<proteinExistence type="predicted"/>
<sequence>MEHELKIALASYGRLTILNPLRGIIGHFVPRLIVEWSVEERTLRFRPSGTEGNKYYKGFIKLSPTACVHLIAPILRKAEYGKKMDNPDIVEVLGHTVTIKVKEQDGWYCAQF</sequence>
<accession>A0A873WII0</accession>